<dbReference type="RefSeq" id="WP_035087576.1">
    <property type="nucleotide sequence ID" value="NZ_JQGC01000036.1"/>
</dbReference>
<dbReference type="AlphaFoldDB" id="A0A087LUQ2"/>
<evidence type="ECO:0000313" key="8">
    <source>
        <dbReference type="EMBL" id="KFL28355.1"/>
    </source>
</evidence>
<evidence type="ECO:0000313" key="9">
    <source>
        <dbReference type="Proteomes" id="UP000028981"/>
    </source>
</evidence>
<dbReference type="STRING" id="46914.JP75_24740"/>
<dbReference type="GO" id="GO:0006352">
    <property type="term" value="P:DNA-templated transcription initiation"/>
    <property type="evidence" value="ECO:0007669"/>
    <property type="project" value="InterPro"/>
</dbReference>
<keyword evidence="3" id="KW-0731">Sigma factor</keyword>
<organism evidence="8 9">
    <name type="scientific">Devosia riboflavina</name>
    <dbReference type="NCBI Taxonomy" id="46914"/>
    <lineage>
        <taxon>Bacteria</taxon>
        <taxon>Pseudomonadati</taxon>
        <taxon>Pseudomonadota</taxon>
        <taxon>Alphaproteobacteria</taxon>
        <taxon>Hyphomicrobiales</taxon>
        <taxon>Devosiaceae</taxon>
        <taxon>Devosia</taxon>
    </lineage>
</organism>
<keyword evidence="9" id="KW-1185">Reference proteome</keyword>
<dbReference type="Gene3D" id="1.10.10.10">
    <property type="entry name" value="Winged helix-like DNA-binding domain superfamily/Winged helix DNA-binding domain"/>
    <property type="match status" value="1"/>
</dbReference>
<accession>A0A087LUQ2</accession>
<dbReference type="InterPro" id="IPR014284">
    <property type="entry name" value="RNA_pol_sigma-70_dom"/>
</dbReference>
<gene>
    <name evidence="8" type="ORF">JP75_24740</name>
</gene>
<evidence type="ECO:0000256" key="1">
    <source>
        <dbReference type="ARBA" id="ARBA00010641"/>
    </source>
</evidence>
<dbReference type="Proteomes" id="UP000028981">
    <property type="component" value="Unassembled WGS sequence"/>
</dbReference>
<dbReference type="GO" id="GO:0003677">
    <property type="term" value="F:DNA binding"/>
    <property type="evidence" value="ECO:0007669"/>
    <property type="project" value="UniProtKB-KW"/>
</dbReference>
<dbReference type="NCBIfam" id="NF009191">
    <property type="entry name" value="PRK12539.1"/>
    <property type="match status" value="1"/>
</dbReference>
<dbReference type="Pfam" id="PF08281">
    <property type="entry name" value="Sigma70_r4_2"/>
    <property type="match status" value="1"/>
</dbReference>
<dbReference type="PANTHER" id="PTHR43133">
    <property type="entry name" value="RNA POLYMERASE ECF-TYPE SIGMA FACTO"/>
    <property type="match status" value="1"/>
</dbReference>
<comment type="caution">
    <text evidence="8">The sequence shown here is derived from an EMBL/GenBank/DDBJ whole genome shotgun (WGS) entry which is preliminary data.</text>
</comment>
<name>A0A087LUQ2_9HYPH</name>
<keyword evidence="4" id="KW-0238">DNA-binding</keyword>
<evidence type="ECO:0000259" key="7">
    <source>
        <dbReference type="Pfam" id="PF08281"/>
    </source>
</evidence>
<feature type="domain" description="RNA polymerase sigma factor 70 region 4 type 2" evidence="7">
    <location>
        <begin position="123"/>
        <end position="174"/>
    </location>
</feature>
<dbReference type="InterPro" id="IPR007627">
    <property type="entry name" value="RNA_pol_sigma70_r2"/>
</dbReference>
<dbReference type="InterPro" id="IPR013249">
    <property type="entry name" value="RNA_pol_sigma70_r4_t2"/>
</dbReference>
<dbReference type="PANTHER" id="PTHR43133:SF58">
    <property type="entry name" value="ECF RNA POLYMERASE SIGMA FACTOR SIGD"/>
    <property type="match status" value="1"/>
</dbReference>
<dbReference type="EMBL" id="JQGC01000036">
    <property type="protein sequence ID" value="KFL28355.1"/>
    <property type="molecule type" value="Genomic_DNA"/>
</dbReference>
<dbReference type="SUPFAM" id="SSF88946">
    <property type="entry name" value="Sigma2 domain of RNA polymerase sigma factors"/>
    <property type="match status" value="1"/>
</dbReference>
<dbReference type="GO" id="GO:0016987">
    <property type="term" value="F:sigma factor activity"/>
    <property type="evidence" value="ECO:0007669"/>
    <property type="project" value="UniProtKB-KW"/>
</dbReference>
<dbReference type="NCBIfam" id="TIGR02937">
    <property type="entry name" value="sigma70-ECF"/>
    <property type="match status" value="1"/>
</dbReference>
<comment type="similarity">
    <text evidence="1">Belongs to the sigma-70 factor family. ECF subfamily.</text>
</comment>
<dbReference type="InterPro" id="IPR013325">
    <property type="entry name" value="RNA_pol_sigma_r2"/>
</dbReference>
<dbReference type="SUPFAM" id="SSF88659">
    <property type="entry name" value="Sigma3 and sigma4 domains of RNA polymerase sigma factors"/>
    <property type="match status" value="1"/>
</dbReference>
<keyword evidence="2" id="KW-0805">Transcription regulation</keyword>
<sequence>MQADETEMRLRGLMLASLDGDASAYRMLLADLTRYLRPWFARRLSPAHASHAEDLVQETLLAVHTRRETYDRTRPFTAWLHAVAHHKFVDHVRRYAIRPTVPLEDDAPIFASDDSANAADRHDVETVLSNVPPRTSDLIRQTRLEGATVAEAAARHGITETAAKVSIHRGLKTLMGKFAGGEK</sequence>
<proteinExistence type="inferred from homology"/>
<dbReference type="Pfam" id="PF04542">
    <property type="entry name" value="Sigma70_r2"/>
    <property type="match status" value="1"/>
</dbReference>
<protein>
    <submittedName>
        <fullName evidence="8">RNA polymerase sigma70</fullName>
    </submittedName>
</protein>
<evidence type="ECO:0000259" key="6">
    <source>
        <dbReference type="Pfam" id="PF04542"/>
    </source>
</evidence>
<evidence type="ECO:0000256" key="5">
    <source>
        <dbReference type="ARBA" id="ARBA00023163"/>
    </source>
</evidence>
<reference evidence="8 9" key="1">
    <citation type="submission" date="2014-08" db="EMBL/GenBank/DDBJ databases">
        <authorList>
            <person name="Hassan Y.I."/>
            <person name="Lepp D."/>
            <person name="Zhou T."/>
        </authorList>
    </citation>
    <scope>NUCLEOTIDE SEQUENCE [LARGE SCALE GENOMIC DNA]</scope>
    <source>
        <strain evidence="8 9">IFO13584</strain>
    </source>
</reference>
<dbReference type="Gene3D" id="1.10.1740.10">
    <property type="match status" value="1"/>
</dbReference>
<evidence type="ECO:0000256" key="2">
    <source>
        <dbReference type="ARBA" id="ARBA00023015"/>
    </source>
</evidence>
<feature type="domain" description="RNA polymerase sigma-70 region 2" evidence="6">
    <location>
        <begin position="40"/>
        <end position="94"/>
    </location>
</feature>
<dbReference type="InterPro" id="IPR013324">
    <property type="entry name" value="RNA_pol_sigma_r3/r4-like"/>
</dbReference>
<keyword evidence="5" id="KW-0804">Transcription</keyword>
<dbReference type="InterPro" id="IPR036388">
    <property type="entry name" value="WH-like_DNA-bd_sf"/>
</dbReference>
<evidence type="ECO:0000256" key="3">
    <source>
        <dbReference type="ARBA" id="ARBA00023082"/>
    </source>
</evidence>
<dbReference type="InterPro" id="IPR039425">
    <property type="entry name" value="RNA_pol_sigma-70-like"/>
</dbReference>
<evidence type="ECO:0000256" key="4">
    <source>
        <dbReference type="ARBA" id="ARBA00023125"/>
    </source>
</evidence>
<dbReference type="OrthoDB" id="7041663at2"/>